<feature type="compositionally biased region" description="Pro residues" evidence="1">
    <location>
        <begin position="100"/>
        <end position="109"/>
    </location>
</feature>
<proteinExistence type="predicted"/>
<comment type="caution">
    <text evidence="2">The sequence shown here is derived from an EMBL/GenBank/DDBJ whole genome shotgun (WGS) entry which is preliminary data.</text>
</comment>
<protein>
    <submittedName>
        <fullName evidence="2">Uncharacterized protein</fullName>
    </submittedName>
</protein>
<feature type="compositionally biased region" description="Low complexity" evidence="1">
    <location>
        <begin position="44"/>
        <end position="86"/>
    </location>
</feature>
<organism evidence="2">
    <name type="scientific">mine drainage metagenome</name>
    <dbReference type="NCBI Taxonomy" id="410659"/>
    <lineage>
        <taxon>unclassified sequences</taxon>
        <taxon>metagenomes</taxon>
        <taxon>ecological metagenomes</taxon>
    </lineage>
</organism>
<dbReference type="EMBL" id="MLJW01001540">
    <property type="protein sequence ID" value="OIQ77766.1"/>
    <property type="molecule type" value="Genomic_DNA"/>
</dbReference>
<accession>A0A1J5Q242</accession>
<reference evidence="2" key="1">
    <citation type="submission" date="2016-10" db="EMBL/GenBank/DDBJ databases">
        <title>Sequence of Gallionella enrichment culture.</title>
        <authorList>
            <person name="Poehlein A."/>
            <person name="Muehling M."/>
            <person name="Daniel R."/>
        </authorList>
    </citation>
    <scope>NUCLEOTIDE SEQUENCE</scope>
</reference>
<feature type="region of interest" description="Disordered" evidence="1">
    <location>
        <begin position="1"/>
        <end position="184"/>
    </location>
</feature>
<evidence type="ECO:0000313" key="2">
    <source>
        <dbReference type="EMBL" id="OIQ77766.1"/>
    </source>
</evidence>
<name>A0A1J5Q242_9ZZZZ</name>
<evidence type="ECO:0000256" key="1">
    <source>
        <dbReference type="SAM" id="MobiDB-lite"/>
    </source>
</evidence>
<gene>
    <name evidence="2" type="ORF">GALL_405420</name>
</gene>
<dbReference type="AlphaFoldDB" id="A0A1J5Q242"/>
<sequence length="184" mass="19293">MPVCGSTPRATVPVDARQVSTSTPPISRAPARSGCRSVAHSSFTGPTIGETTPGTPSRCASRSRSRTTWSTDDAVAASATTTTATQTRRRRQSPPGARRSPPPTDPPTGPVGVRVCGSPEMGHVLPGRWESGRPASPATRDGGPPTSERATRRRTGQDARPARYLTRRARFLPAGCGADLTRAP</sequence>